<feature type="transmembrane region" description="Helical" evidence="1">
    <location>
        <begin position="129"/>
        <end position="158"/>
    </location>
</feature>
<evidence type="ECO:0000313" key="2">
    <source>
        <dbReference type="EMBL" id="BBG25682.1"/>
    </source>
</evidence>
<keyword evidence="1" id="KW-0812">Transmembrane</keyword>
<evidence type="ECO:0008006" key="4">
    <source>
        <dbReference type="Google" id="ProtNLM"/>
    </source>
</evidence>
<dbReference type="Proteomes" id="UP000325030">
    <property type="component" value="Chromosome"/>
</dbReference>
<reference evidence="3" key="1">
    <citation type="submission" date="2018-09" db="EMBL/GenBank/DDBJ databases">
        <title>Complete Genome Sequencing of Sulfolobus sp. JCM 16834.</title>
        <authorList>
            <person name="Kato S."/>
            <person name="Itoh T."/>
            <person name="Ohkuma M."/>
        </authorList>
    </citation>
    <scope>NUCLEOTIDE SEQUENCE [LARGE SCALE GENOMIC DNA]</scope>
    <source>
        <strain evidence="3">IC-007</strain>
    </source>
</reference>
<evidence type="ECO:0000313" key="3">
    <source>
        <dbReference type="Proteomes" id="UP000325030"/>
    </source>
</evidence>
<feature type="transmembrane region" description="Helical" evidence="1">
    <location>
        <begin position="227"/>
        <end position="247"/>
    </location>
</feature>
<gene>
    <name evidence="2" type="ORF">IC007_0187</name>
</gene>
<feature type="transmembrane region" description="Helical" evidence="1">
    <location>
        <begin position="198"/>
        <end position="221"/>
    </location>
</feature>
<proteinExistence type="predicted"/>
<keyword evidence="1" id="KW-0472">Membrane</keyword>
<organism evidence="2 3">
    <name type="scientific">Sulfuracidifex tepidarius</name>
    <dbReference type="NCBI Taxonomy" id="1294262"/>
    <lineage>
        <taxon>Archaea</taxon>
        <taxon>Thermoproteota</taxon>
        <taxon>Thermoprotei</taxon>
        <taxon>Sulfolobales</taxon>
        <taxon>Sulfolobaceae</taxon>
        <taxon>Sulfuracidifex</taxon>
    </lineage>
</organism>
<name>A0A510DZK7_9CREN</name>
<feature type="transmembrane region" description="Helical" evidence="1">
    <location>
        <begin position="90"/>
        <end position="108"/>
    </location>
</feature>
<dbReference type="AlphaFoldDB" id="A0A510DZK7"/>
<protein>
    <recommendedName>
        <fullName evidence="4">Zinc-ribbon domain-containing protein</fullName>
    </recommendedName>
</protein>
<sequence>MNLKSKRIKLKLMVKICPRCRYPNDDSFSYCQRCGYNLKRRSLSENEKNLLRGFRSFSIINLVSLIYLSVTLGLAYLLDKGVFFNDFYSFLGFLGAVAVGTILLFISVMKLRKGYSSVMRDNLKYKIPYLGTTIFIISFLFIIVFSVFFLSTSVMGLFIPSSTIPFATLSVMGLFVIGSTLSLFLGIFRAYEEFNDKVFLLSSSGFIVSTVMSCVAPFYPILLIPLWLVYLISVTLLYAASDFNLSLNREN</sequence>
<feature type="transmembrane region" description="Helical" evidence="1">
    <location>
        <begin position="164"/>
        <end position="186"/>
    </location>
</feature>
<evidence type="ECO:0000256" key="1">
    <source>
        <dbReference type="SAM" id="Phobius"/>
    </source>
</evidence>
<keyword evidence="1" id="KW-1133">Transmembrane helix</keyword>
<accession>A0A510DZK7</accession>
<feature type="transmembrane region" description="Helical" evidence="1">
    <location>
        <begin position="57"/>
        <end position="78"/>
    </location>
</feature>
<dbReference type="EMBL" id="AP018930">
    <property type="protein sequence ID" value="BBG25682.1"/>
    <property type="molecule type" value="Genomic_DNA"/>
</dbReference>